<dbReference type="Pfam" id="PF26059">
    <property type="entry name" value="DUF8020"/>
    <property type="match status" value="1"/>
</dbReference>
<dbReference type="EMBL" id="WEGK01000004">
    <property type="protein sequence ID" value="MQY19261.1"/>
    <property type="molecule type" value="Genomic_DNA"/>
</dbReference>
<dbReference type="Proteomes" id="UP000438448">
    <property type="component" value="Unassembled WGS sequence"/>
</dbReference>
<feature type="signal peptide" evidence="1">
    <location>
        <begin position="1"/>
        <end position="26"/>
    </location>
</feature>
<accession>A0A7K0D0R6</accession>
<sequence length="210" mass="21222">MLLRKFIATVVPVAIALGLGAGVVHADPTMPVVHYSTKLVGDTVRTTLTGGSFRVAADQRTVDIRDTDGNAVVTLPLAIRQHGTEYPLPHRISADAHELDLTAVRNVAAARPARALPVASVTENQRALEAFSTQFGIATAIGGFIGTALGALIGLTGIVTGPGVVASVLAGAALGGIVGTIVVGGPTLIVAGLDLVNTLGAAPGTTKWNQ</sequence>
<evidence type="ECO:0000313" key="3">
    <source>
        <dbReference type="EMBL" id="MQY19261.1"/>
    </source>
</evidence>
<feature type="domain" description="DUF8020" evidence="2">
    <location>
        <begin position="33"/>
        <end position="104"/>
    </location>
</feature>
<comment type="caution">
    <text evidence="3">The sequence shown here is derived from an EMBL/GenBank/DDBJ whole genome shotgun (WGS) entry which is preliminary data.</text>
</comment>
<protein>
    <recommendedName>
        <fullName evidence="2">DUF8020 domain-containing protein</fullName>
    </recommendedName>
</protein>
<evidence type="ECO:0000256" key="1">
    <source>
        <dbReference type="SAM" id="SignalP"/>
    </source>
</evidence>
<gene>
    <name evidence="3" type="ORF">NRB20_23460</name>
</gene>
<dbReference type="AlphaFoldDB" id="A0A7K0D0R6"/>
<proteinExistence type="predicted"/>
<dbReference type="OrthoDB" id="4550407at2"/>
<evidence type="ECO:0000259" key="2">
    <source>
        <dbReference type="Pfam" id="PF26059"/>
    </source>
</evidence>
<evidence type="ECO:0000313" key="4">
    <source>
        <dbReference type="Proteomes" id="UP000438448"/>
    </source>
</evidence>
<dbReference type="InterPro" id="IPR058333">
    <property type="entry name" value="DUF8020"/>
</dbReference>
<name>A0A7K0D0R6_9NOCA</name>
<keyword evidence="1" id="KW-0732">Signal</keyword>
<feature type="chain" id="PRO_5029688478" description="DUF8020 domain-containing protein" evidence="1">
    <location>
        <begin position="27"/>
        <end position="210"/>
    </location>
</feature>
<reference evidence="3 4" key="1">
    <citation type="submission" date="2019-10" db="EMBL/GenBank/DDBJ databases">
        <title>Nocardia macrotermitis sp. nov. and Nocardia aurantia sp. nov., isolated from the gut of fungus growing-termite Macrotermes natalensis.</title>
        <authorList>
            <person name="Benndorf R."/>
            <person name="Schwitalla J."/>
            <person name="Martin K."/>
            <person name="De Beer W."/>
            <person name="Kaster A.-K."/>
            <person name="Vollmers J."/>
            <person name="Poulsen M."/>
            <person name="Beemelmanns C."/>
        </authorList>
    </citation>
    <scope>NUCLEOTIDE SEQUENCE [LARGE SCALE GENOMIC DNA]</scope>
    <source>
        <strain evidence="3 4">RB20</strain>
    </source>
</reference>
<keyword evidence="4" id="KW-1185">Reference proteome</keyword>
<dbReference type="RefSeq" id="WP_153410064.1">
    <property type="nucleotide sequence ID" value="NZ_WEGK01000004.1"/>
</dbReference>
<organism evidence="3 4">
    <name type="scientific">Nocardia macrotermitis</name>
    <dbReference type="NCBI Taxonomy" id="2585198"/>
    <lineage>
        <taxon>Bacteria</taxon>
        <taxon>Bacillati</taxon>
        <taxon>Actinomycetota</taxon>
        <taxon>Actinomycetes</taxon>
        <taxon>Mycobacteriales</taxon>
        <taxon>Nocardiaceae</taxon>
        <taxon>Nocardia</taxon>
    </lineage>
</organism>